<accession>L1MK24</accession>
<dbReference type="GO" id="GO:0030288">
    <property type="term" value="C:outer membrane-bounded periplasmic space"/>
    <property type="evidence" value="ECO:0007669"/>
    <property type="project" value="TreeGrafter"/>
</dbReference>
<dbReference type="SUPFAM" id="SSF53822">
    <property type="entry name" value="Periplasmic binding protein-like I"/>
    <property type="match status" value="1"/>
</dbReference>
<evidence type="ECO:0000313" key="4">
    <source>
        <dbReference type="EMBL" id="EKX91643.1"/>
    </source>
</evidence>
<dbReference type="PANTHER" id="PTHR30036">
    <property type="entry name" value="D-XYLOSE-BINDING PERIPLASMIC PROTEIN"/>
    <property type="match status" value="1"/>
</dbReference>
<sequence length="282" mass="29706">MVTHGAPGDTFWDLVRKGAEDAARKDNIELRYSSDPQTPNQANLVQSAIDAHADGIAVTLPNAHAIGPVAKSAVDAGIPVVGLNAGMTDYKRYGLGGFFGQDENVAGELAGKRLKDDSAHKVLCLIHEQGNSSQENRCEGIKKGLGDSGEMEVLYVNGMDLTAVTSTVQAKLAQDSSIDWVMGLVAPVALATVQAAKDAGAEPKIATFDTNAELVAAINKGEIQWAVDQQPYVQGYMAVDSLWLELRNGSTVGGGQPVYTGPSFVDRSNVDKIADAAKIGLR</sequence>
<protein>
    <submittedName>
        <fullName evidence="4">Sugar ABC transporter, periplasmic sugar-binding family protein</fullName>
    </submittedName>
</protein>
<keyword evidence="5" id="KW-1185">Reference proteome</keyword>
<evidence type="ECO:0000259" key="3">
    <source>
        <dbReference type="Pfam" id="PF13407"/>
    </source>
</evidence>
<feature type="domain" description="Periplasmic binding protein" evidence="3">
    <location>
        <begin position="7"/>
        <end position="247"/>
    </location>
</feature>
<name>L1MK24_9CORY</name>
<comment type="subcellular location">
    <subcellularLocation>
        <location evidence="1">Cell envelope</location>
    </subcellularLocation>
</comment>
<dbReference type="Gene3D" id="3.40.50.2300">
    <property type="match status" value="2"/>
</dbReference>
<dbReference type="AlphaFoldDB" id="L1MK24"/>
<dbReference type="EMBL" id="AMEM01000011">
    <property type="protein sequence ID" value="EKX91643.1"/>
    <property type="molecule type" value="Genomic_DNA"/>
</dbReference>
<dbReference type="PATRIC" id="fig|1035195.3.peg.643"/>
<dbReference type="eggNOG" id="COG1879">
    <property type="taxonomic scope" value="Bacteria"/>
</dbReference>
<comment type="caution">
    <text evidence="4">The sequence shown here is derived from an EMBL/GenBank/DDBJ whole genome shotgun (WGS) entry which is preliminary data.</text>
</comment>
<dbReference type="Proteomes" id="UP000010445">
    <property type="component" value="Unassembled WGS sequence"/>
</dbReference>
<evidence type="ECO:0000313" key="5">
    <source>
        <dbReference type="Proteomes" id="UP000010445"/>
    </source>
</evidence>
<dbReference type="InterPro" id="IPR028082">
    <property type="entry name" value="Peripla_BP_I"/>
</dbReference>
<organism evidence="4 5">
    <name type="scientific">Corynebacterium durum F0235</name>
    <dbReference type="NCBI Taxonomy" id="1035195"/>
    <lineage>
        <taxon>Bacteria</taxon>
        <taxon>Bacillati</taxon>
        <taxon>Actinomycetota</taxon>
        <taxon>Actinomycetes</taxon>
        <taxon>Mycobacteriales</taxon>
        <taxon>Corynebacteriaceae</taxon>
        <taxon>Corynebacterium</taxon>
    </lineage>
</organism>
<dbReference type="PANTHER" id="PTHR30036:SF7">
    <property type="entry name" value="ABC TRANSPORTER PERIPLASMIC-BINDING PROTEIN YPHF"/>
    <property type="match status" value="1"/>
</dbReference>
<evidence type="ECO:0000256" key="2">
    <source>
        <dbReference type="ARBA" id="ARBA00007639"/>
    </source>
</evidence>
<dbReference type="GO" id="GO:0030246">
    <property type="term" value="F:carbohydrate binding"/>
    <property type="evidence" value="ECO:0007669"/>
    <property type="project" value="TreeGrafter"/>
</dbReference>
<comment type="similarity">
    <text evidence="2">Belongs to the bacterial solute-binding protein 2 family.</text>
</comment>
<proteinExistence type="inferred from homology"/>
<gene>
    <name evidence="4" type="ORF">HMPREF9997_00717</name>
</gene>
<evidence type="ECO:0000256" key="1">
    <source>
        <dbReference type="ARBA" id="ARBA00004196"/>
    </source>
</evidence>
<dbReference type="STRING" id="1035195.HMPREF9997_00717"/>
<reference evidence="4 5" key="1">
    <citation type="submission" date="2012-05" db="EMBL/GenBank/DDBJ databases">
        <authorList>
            <person name="Weinstock G."/>
            <person name="Sodergren E."/>
            <person name="Lobos E.A."/>
            <person name="Fulton L."/>
            <person name="Fulton R."/>
            <person name="Courtney L."/>
            <person name="Fronick C."/>
            <person name="O'Laughlin M."/>
            <person name="Godfrey J."/>
            <person name="Wilson R.M."/>
            <person name="Miner T."/>
            <person name="Farmer C."/>
            <person name="Delehaunty K."/>
            <person name="Cordes M."/>
            <person name="Minx P."/>
            <person name="Tomlinson C."/>
            <person name="Chen J."/>
            <person name="Wollam A."/>
            <person name="Pepin K.H."/>
            <person name="Bhonagiri V."/>
            <person name="Zhang X."/>
            <person name="Suruliraj S."/>
            <person name="Warren W."/>
            <person name="Mitreva M."/>
            <person name="Mardis E.R."/>
            <person name="Wilson R.K."/>
        </authorList>
    </citation>
    <scope>NUCLEOTIDE SEQUENCE [LARGE SCALE GENOMIC DNA]</scope>
    <source>
        <strain evidence="4 5">F0235</strain>
    </source>
</reference>
<dbReference type="Pfam" id="PF13407">
    <property type="entry name" value="Peripla_BP_4"/>
    <property type="match status" value="1"/>
</dbReference>
<dbReference type="HOGENOM" id="CLU_037628_3_5_11"/>
<dbReference type="InterPro" id="IPR050555">
    <property type="entry name" value="Bact_Solute-Bind_Prot2"/>
</dbReference>
<dbReference type="InterPro" id="IPR025997">
    <property type="entry name" value="SBP_2_dom"/>
</dbReference>